<gene>
    <name evidence="2" type="ORF">NEICINOT_03170</name>
</gene>
<accession>D0W0K4</accession>
<keyword evidence="1" id="KW-1133">Transmembrane helix</keyword>
<comment type="caution">
    <text evidence="2">The sequence shown here is derived from an EMBL/GenBank/DDBJ whole genome shotgun (WGS) entry which is preliminary data.</text>
</comment>
<reference evidence="2 3" key="1">
    <citation type="submission" date="2009-10" db="EMBL/GenBank/DDBJ databases">
        <authorList>
            <person name="Weinstock G."/>
            <person name="Sodergren E."/>
            <person name="Clifton S."/>
            <person name="Fulton L."/>
            <person name="Fulton B."/>
            <person name="Courtney L."/>
            <person name="Fronick C."/>
            <person name="Harrison M."/>
            <person name="Strong C."/>
            <person name="Farmer C."/>
            <person name="Delahaunty K."/>
            <person name="Markovic C."/>
            <person name="Hall O."/>
            <person name="Minx P."/>
            <person name="Tomlinson C."/>
            <person name="Mitreva M."/>
            <person name="Nelson J."/>
            <person name="Hou S."/>
            <person name="Wollam A."/>
            <person name="Pepin K.H."/>
            <person name="Johnson M."/>
            <person name="Bhonagiri V."/>
            <person name="Nash W.E."/>
            <person name="Warren W."/>
            <person name="Chinwalla A."/>
            <person name="Mardis E.R."/>
            <person name="Wilson R.K."/>
        </authorList>
    </citation>
    <scope>NUCLEOTIDE SEQUENCE [LARGE SCALE GENOMIC DNA]</scope>
    <source>
        <strain evidence="2 3">ATCC 14685</strain>
    </source>
</reference>
<evidence type="ECO:0000313" key="3">
    <source>
        <dbReference type="Proteomes" id="UP000003294"/>
    </source>
</evidence>
<dbReference type="EMBL" id="ACDY02000001">
    <property type="protein sequence ID" value="EEZ72737.1"/>
    <property type="molecule type" value="Genomic_DNA"/>
</dbReference>
<dbReference type="Proteomes" id="UP000003294">
    <property type="component" value="Unassembled WGS sequence"/>
</dbReference>
<feature type="transmembrane region" description="Helical" evidence="1">
    <location>
        <begin position="12"/>
        <end position="35"/>
    </location>
</feature>
<evidence type="ECO:0000256" key="1">
    <source>
        <dbReference type="SAM" id="Phobius"/>
    </source>
</evidence>
<protein>
    <submittedName>
        <fullName evidence="2">Uncharacterized protein</fullName>
    </submittedName>
</protein>
<evidence type="ECO:0000313" key="2">
    <source>
        <dbReference type="EMBL" id="EEZ72737.1"/>
    </source>
</evidence>
<dbReference type="AlphaFoldDB" id="D0W0K4"/>
<name>D0W0K4_NEICI</name>
<proteinExistence type="predicted"/>
<dbReference type="STRING" id="546262.NEICINOT_03170"/>
<keyword evidence="1" id="KW-0812">Transmembrane</keyword>
<organism evidence="2 3">
    <name type="scientific">Neisseria cinerea ATCC 14685</name>
    <dbReference type="NCBI Taxonomy" id="546262"/>
    <lineage>
        <taxon>Bacteria</taxon>
        <taxon>Pseudomonadati</taxon>
        <taxon>Pseudomonadota</taxon>
        <taxon>Betaproteobacteria</taxon>
        <taxon>Neisseriales</taxon>
        <taxon>Neisseriaceae</taxon>
        <taxon>Neisseria</taxon>
    </lineage>
</organism>
<keyword evidence="1" id="KW-0472">Membrane</keyword>
<sequence length="81" mass="9200">MDIRSVQAIKPHYPAIILLNPLLLLLYSLTASAFYNSWQTLFCIGLPFRKVGSAFENKQNASFLNTNSIDIYLYSNFSSSF</sequence>